<evidence type="ECO:0000313" key="4">
    <source>
        <dbReference type="Proteomes" id="UP000194798"/>
    </source>
</evidence>
<dbReference type="Pfam" id="PF00535">
    <property type="entry name" value="Glycos_transf_2"/>
    <property type="match status" value="1"/>
</dbReference>
<reference evidence="3 4" key="1">
    <citation type="submission" date="2016-12" db="EMBL/GenBank/DDBJ databases">
        <title>Thioflexothrix psekupsii D3 genome sequencing and assembly.</title>
        <authorList>
            <person name="Fomenkov A."/>
            <person name="Vincze T."/>
            <person name="Grabovich M."/>
            <person name="Anton B.P."/>
            <person name="Dubinina G."/>
            <person name="Orlova M."/>
            <person name="Belousova E."/>
            <person name="Roberts R.J."/>
        </authorList>
    </citation>
    <scope>NUCLEOTIDE SEQUENCE [LARGE SCALE GENOMIC DNA]</scope>
    <source>
        <strain evidence="3">D3</strain>
    </source>
</reference>
<dbReference type="Proteomes" id="UP000194798">
    <property type="component" value="Unassembled WGS sequence"/>
</dbReference>
<dbReference type="AlphaFoldDB" id="A0A251XBZ4"/>
<feature type="domain" description="Glycosyltransferase 2-like" evidence="2">
    <location>
        <begin position="15"/>
        <end position="130"/>
    </location>
</feature>
<dbReference type="InterPro" id="IPR001173">
    <property type="entry name" value="Glyco_trans_2-like"/>
</dbReference>
<proteinExistence type="predicted"/>
<dbReference type="RefSeq" id="WP_086486649.1">
    <property type="nucleotide sequence ID" value="NZ_MSLT01000001.1"/>
</dbReference>
<keyword evidence="1" id="KW-1133">Transmembrane helix</keyword>
<name>A0A251XBZ4_9GAMM</name>
<sequence>MNQHLTEIPHHHVIIVIPAKNEAASIRQVLNDIKACFHGTILVVDDGSTDNTAELAKKEGALVIQLAFSLGAWGAMQTGLRYAEKNGYQVAITMDADGQHEANSIIVLLEALQQQSCDVMIGECVSRGSWARHVAWKLFRFLSGIDLRDLTSGLRAYNKNAIKLLSSKIATLLEYQDIGVLMLLHHANLTVKEVNIVMQPRLDGHSRIFSSWWVVGKYMLHTFILTLAFTNHIKFKK</sequence>
<dbReference type="InterPro" id="IPR029044">
    <property type="entry name" value="Nucleotide-diphossugar_trans"/>
</dbReference>
<dbReference type="SUPFAM" id="SSF53448">
    <property type="entry name" value="Nucleotide-diphospho-sugar transferases"/>
    <property type="match status" value="1"/>
</dbReference>
<evidence type="ECO:0000313" key="3">
    <source>
        <dbReference type="EMBL" id="OUD16247.1"/>
    </source>
</evidence>
<dbReference type="CDD" id="cd04179">
    <property type="entry name" value="DPM_DPG-synthase_like"/>
    <property type="match status" value="1"/>
</dbReference>
<protein>
    <submittedName>
        <fullName evidence="3">Glycosyl transferase</fullName>
    </submittedName>
</protein>
<keyword evidence="4" id="KW-1185">Reference proteome</keyword>
<feature type="transmembrane region" description="Helical" evidence="1">
    <location>
        <begin position="209"/>
        <end position="229"/>
    </location>
</feature>
<keyword evidence="1" id="KW-0472">Membrane</keyword>
<organism evidence="3 4">
    <name type="scientific">Thioflexithrix psekupsensis</name>
    <dbReference type="NCBI Taxonomy" id="1570016"/>
    <lineage>
        <taxon>Bacteria</taxon>
        <taxon>Pseudomonadati</taxon>
        <taxon>Pseudomonadota</taxon>
        <taxon>Gammaproteobacteria</taxon>
        <taxon>Thiotrichales</taxon>
        <taxon>Thioflexithrix</taxon>
    </lineage>
</organism>
<evidence type="ECO:0000256" key="1">
    <source>
        <dbReference type="SAM" id="Phobius"/>
    </source>
</evidence>
<dbReference type="EMBL" id="MSLT01000001">
    <property type="protein sequence ID" value="OUD16247.1"/>
    <property type="molecule type" value="Genomic_DNA"/>
</dbReference>
<keyword evidence="3" id="KW-0808">Transferase</keyword>
<gene>
    <name evidence="3" type="ORF">TPSD3_00550</name>
</gene>
<keyword evidence="1" id="KW-0812">Transmembrane</keyword>
<dbReference type="Gene3D" id="3.90.550.10">
    <property type="entry name" value="Spore Coat Polysaccharide Biosynthesis Protein SpsA, Chain A"/>
    <property type="match status" value="1"/>
</dbReference>
<dbReference type="PANTHER" id="PTHR48090:SF7">
    <property type="entry name" value="RFBJ PROTEIN"/>
    <property type="match status" value="1"/>
</dbReference>
<dbReference type="GO" id="GO:0016740">
    <property type="term" value="F:transferase activity"/>
    <property type="evidence" value="ECO:0007669"/>
    <property type="project" value="UniProtKB-KW"/>
</dbReference>
<accession>A0A251XBZ4</accession>
<dbReference type="InterPro" id="IPR050256">
    <property type="entry name" value="Glycosyltransferase_2"/>
</dbReference>
<dbReference type="OrthoDB" id="9811884at2"/>
<evidence type="ECO:0000259" key="2">
    <source>
        <dbReference type="Pfam" id="PF00535"/>
    </source>
</evidence>
<comment type="caution">
    <text evidence="3">The sequence shown here is derived from an EMBL/GenBank/DDBJ whole genome shotgun (WGS) entry which is preliminary data.</text>
</comment>
<dbReference type="PANTHER" id="PTHR48090">
    <property type="entry name" value="UNDECAPRENYL-PHOSPHATE 4-DEOXY-4-FORMAMIDO-L-ARABINOSE TRANSFERASE-RELATED"/>
    <property type="match status" value="1"/>
</dbReference>